<proteinExistence type="predicted"/>
<reference evidence="4" key="1">
    <citation type="submission" date="2017-02" db="UniProtKB">
        <authorList>
            <consortium name="WormBaseParasite"/>
        </authorList>
    </citation>
    <scope>IDENTIFICATION</scope>
</reference>
<dbReference type="WBParaSite" id="ACOC_0000350701-mRNA-1">
    <property type="protein sequence ID" value="ACOC_0000350701-mRNA-1"/>
    <property type="gene ID" value="ACOC_0000350701"/>
</dbReference>
<evidence type="ECO:0000313" key="3">
    <source>
        <dbReference type="Proteomes" id="UP000267027"/>
    </source>
</evidence>
<reference evidence="2 3" key="2">
    <citation type="submission" date="2018-11" db="EMBL/GenBank/DDBJ databases">
        <authorList>
            <consortium name="Pathogen Informatics"/>
        </authorList>
    </citation>
    <scope>NUCLEOTIDE SEQUENCE [LARGE SCALE GENOMIC DNA]</scope>
    <source>
        <strain evidence="2 3">Costa Rica</strain>
    </source>
</reference>
<feature type="region of interest" description="Disordered" evidence="1">
    <location>
        <begin position="1"/>
        <end position="50"/>
    </location>
</feature>
<evidence type="ECO:0000256" key="1">
    <source>
        <dbReference type="SAM" id="MobiDB-lite"/>
    </source>
</evidence>
<name>A0A0R3PGR8_ANGCS</name>
<feature type="compositionally biased region" description="Basic residues" evidence="1">
    <location>
        <begin position="32"/>
        <end position="42"/>
    </location>
</feature>
<evidence type="ECO:0000313" key="2">
    <source>
        <dbReference type="EMBL" id="VDM55093.1"/>
    </source>
</evidence>
<protein>
    <submittedName>
        <fullName evidence="2 4">Uncharacterized protein</fullName>
    </submittedName>
</protein>
<sequence length="78" mass="9306">MGDQGRGTVKEGQREEERGRWRKNEGGQTEKRLKRRKKKRQGGKQQDRKNVVFPFDLGSCRMDEKRSELLIFDKKKIK</sequence>
<dbReference type="EMBL" id="UYYA01001092">
    <property type="protein sequence ID" value="VDM55093.1"/>
    <property type="molecule type" value="Genomic_DNA"/>
</dbReference>
<gene>
    <name evidence="2" type="ORF">ACOC_LOCUS3508</name>
</gene>
<feature type="compositionally biased region" description="Basic and acidic residues" evidence="1">
    <location>
        <begin position="8"/>
        <end position="31"/>
    </location>
</feature>
<organism evidence="4">
    <name type="scientific">Angiostrongylus costaricensis</name>
    <name type="common">Nematode worm</name>
    <dbReference type="NCBI Taxonomy" id="334426"/>
    <lineage>
        <taxon>Eukaryota</taxon>
        <taxon>Metazoa</taxon>
        <taxon>Ecdysozoa</taxon>
        <taxon>Nematoda</taxon>
        <taxon>Chromadorea</taxon>
        <taxon>Rhabditida</taxon>
        <taxon>Rhabditina</taxon>
        <taxon>Rhabditomorpha</taxon>
        <taxon>Strongyloidea</taxon>
        <taxon>Metastrongylidae</taxon>
        <taxon>Angiostrongylus</taxon>
    </lineage>
</organism>
<dbReference type="AlphaFoldDB" id="A0A0R3PGR8"/>
<evidence type="ECO:0000313" key="4">
    <source>
        <dbReference type="WBParaSite" id="ACOC_0000350701-mRNA-1"/>
    </source>
</evidence>
<dbReference type="Proteomes" id="UP000267027">
    <property type="component" value="Unassembled WGS sequence"/>
</dbReference>
<accession>A0A0R3PGR8</accession>
<keyword evidence="3" id="KW-1185">Reference proteome</keyword>